<dbReference type="AlphaFoldDB" id="A0AAW2T5T3"/>
<name>A0AAW2T5T3_SESRA</name>
<sequence length="102" mass="11378">MDGLNPLARLMSWITRPWIAYLDHPFAREVLSLITRSPRSNLARRTEPLGRSGAQCRPSWPYAARPIFIPSGTLDTPLSCLEQALGDPHHVPKRCTFSAGIV</sequence>
<proteinExistence type="predicted"/>
<gene>
    <name evidence="1" type="ORF">Sradi_2351200</name>
</gene>
<organism evidence="1">
    <name type="scientific">Sesamum radiatum</name>
    <name type="common">Black benniseed</name>
    <dbReference type="NCBI Taxonomy" id="300843"/>
    <lineage>
        <taxon>Eukaryota</taxon>
        <taxon>Viridiplantae</taxon>
        <taxon>Streptophyta</taxon>
        <taxon>Embryophyta</taxon>
        <taxon>Tracheophyta</taxon>
        <taxon>Spermatophyta</taxon>
        <taxon>Magnoliopsida</taxon>
        <taxon>eudicotyledons</taxon>
        <taxon>Gunneridae</taxon>
        <taxon>Pentapetalae</taxon>
        <taxon>asterids</taxon>
        <taxon>lamiids</taxon>
        <taxon>Lamiales</taxon>
        <taxon>Pedaliaceae</taxon>
        <taxon>Sesamum</taxon>
    </lineage>
</organism>
<dbReference type="EMBL" id="JACGWJ010000009">
    <property type="protein sequence ID" value="KAL0400079.1"/>
    <property type="molecule type" value="Genomic_DNA"/>
</dbReference>
<comment type="caution">
    <text evidence="1">The sequence shown here is derived from an EMBL/GenBank/DDBJ whole genome shotgun (WGS) entry which is preliminary data.</text>
</comment>
<reference evidence="1" key="1">
    <citation type="submission" date="2020-06" db="EMBL/GenBank/DDBJ databases">
        <authorList>
            <person name="Li T."/>
            <person name="Hu X."/>
            <person name="Zhang T."/>
            <person name="Song X."/>
            <person name="Zhang H."/>
            <person name="Dai N."/>
            <person name="Sheng W."/>
            <person name="Hou X."/>
            <person name="Wei L."/>
        </authorList>
    </citation>
    <scope>NUCLEOTIDE SEQUENCE</scope>
    <source>
        <strain evidence="1">G02</strain>
        <tissue evidence="1">Leaf</tissue>
    </source>
</reference>
<accession>A0AAW2T5T3</accession>
<reference evidence="1" key="2">
    <citation type="journal article" date="2024" name="Plant">
        <title>Genomic evolution and insights into agronomic trait innovations of Sesamum species.</title>
        <authorList>
            <person name="Miao H."/>
            <person name="Wang L."/>
            <person name="Qu L."/>
            <person name="Liu H."/>
            <person name="Sun Y."/>
            <person name="Le M."/>
            <person name="Wang Q."/>
            <person name="Wei S."/>
            <person name="Zheng Y."/>
            <person name="Lin W."/>
            <person name="Duan Y."/>
            <person name="Cao H."/>
            <person name="Xiong S."/>
            <person name="Wang X."/>
            <person name="Wei L."/>
            <person name="Li C."/>
            <person name="Ma Q."/>
            <person name="Ju M."/>
            <person name="Zhao R."/>
            <person name="Li G."/>
            <person name="Mu C."/>
            <person name="Tian Q."/>
            <person name="Mei H."/>
            <person name="Zhang T."/>
            <person name="Gao T."/>
            <person name="Zhang H."/>
        </authorList>
    </citation>
    <scope>NUCLEOTIDE SEQUENCE</scope>
    <source>
        <strain evidence="1">G02</strain>
    </source>
</reference>
<protein>
    <submittedName>
        <fullName evidence="1">Uncharacterized protein</fullName>
    </submittedName>
</protein>
<evidence type="ECO:0000313" key="1">
    <source>
        <dbReference type="EMBL" id="KAL0400079.1"/>
    </source>
</evidence>